<dbReference type="EMBL" id="HBJA01027955">
    <property type="protein sequence ID" value="CAE0797997.1"/>
    <property type="molecule type" value="Transcribed_RNA"/>
</dbReference>
<proteinExistence type="predicted"/>
<evidence type="ECO:0000313" key="3">
    <source>
        <dbReference type="EMBL" id="CAE0797997.1"/>
    </source>
</evidence>
<evidence type="ECO:0008006" key="4">
    <source>
        <dbReference type="Google" id="ProtNLM"/>
    </source>
</evidence>
<name>A0A7S4CIE4_9EUGL</name>
<keyword evidence="2" id="KW-0732">Signal</keyword>
<gene>
    <name evidence="3" type="ORF">EGYM00163_LOCUS9117</name>
</gene>
<feature type="chain" id="PRO_5031179964" description="Secreted protein" evidence="2">
    <location>
        <begin position="31"/>
        <end position="119"/>
    </location>
</feature>
<dbReference type="AlphaFoldDB" id="A0A7S4CIE4"/>
<feature type="compositionally biased region" description="Polar residues" evidence="1">
    <location>
        <begin position="83"/>
        <end position="93"/>
    </location>
</feature>
<evidence type="ECO:0000256" key="2">
    <source>
        <dbReference type="SAM" id="SignalP"/>
    </source>
</evidence>
<accession>A0A7S4CIE4</accession>
<sequence length="119" mass="12977">MTLHQGLISTHNMLVLALLLGSRVPGMLRGQRVTRRTSVPEPRRSRRRRVSIDGHCSSTRRGPPTDLPFGCGDRVPDRVSKPSHYQPSLTPRSSGCGGRTAALVRSLITPSVGQEISVQ</sequence>
<reference evidence="3" key="1">
    <citation type="submission" date="2021-01" db="EMBL/GenBank/DDBJ databases">
        <authorList>
            <person name="Corre E."/>
            <person name="Pelletier E."/>
            <person name="Niang G."/>
            <person name="Scheremetjew M."/>
            <person name="Finn R."/>
            <person name="Kale V."/>
            <person name="Holt S."/>
            <person name="Cochrane G."/>
            <person name="Meng A."/>
            <person name="Brown T."/>
            <person name="Cohen L."/>
        </authorList>
    </citation>
    <scope>NUCLEOTIDE SEQUENCE</scope>
    <source>
        <strain evidence="3">CCMP1594</strain>
    </source>
</reference>
<feature type="region of interest" description="Disordered" evidence="1">
    <location>
        <begin position="31"/>
        <end position="98"/>
    </location>
</feature>
<evidence type="ECO:0000256" key="1">
    <source>
        <dbReference type="SAM" id="MobiDB-lite"/>
    </source>
</evidence>
<protein>
    <recommendedName>
        <fullName evidence="4">Secreted protein</fullName>
    </recommendedName>
</protein>
<feature type="signal peptide" evidence="2">
    <location>
        <begin position="1"/>
        <end position="30"/>
    </location>
</feature>
<organism evidence="3">
    <name type="scientific">Eutreptiella gymnastica</name>
    <dbReference type="NCBI Taxonomy" id="73025"/>
    <lineage>
        <taxon>Eukaryota</taxon>
        <taxon>Discoba</taxon>
        <taxon>Euglenozoa</taxon>
        <taxon>Euglenida</taxon>
        <taxon>Spirocuta</taxon>
        <taxon>Euglenophyceae</taxon>
        <taxon>Eutreptiales</taxon>
        <taxon>Eutreptiaceae</taxon>
        <taxon>Eutreptiella</taxon>
    </lineage>
</organism>